<comment type="similarity">
    <text evidence="1">Belongs to the SCO1/2 family.</text>
</comment>
<dbReference type="InterPro" id="IPR003782">
    <property type="entry name" value="SCO1/SenC"/>
</dbReference>
<dbReference type="EMBL" id="RRCF01000006">
    <property type="protein sequence ID" value="RRJ18824.1"/>
    <property type="molecule type" value="Genomic_DNA"/>
</dbReference>
<name>A0A3P3QCI6_9GAMM</name>
<evidence type="ECO:0000256" key="3">
    <source>
        <dbReference type="PIRSR" id="PIRSR603782-2"/>
    </source>
</evidence>
<dbReference type="GO" id="GO:0046872">
    <property type="term" value="F:metal ion binding"/>
    <property type="evidence" value="ECO:0007669"/>
    <property type="project" value="UniProtKB-KW"/>
</dbReference>
<evidence type="ECO:0000313" key="5">
    <source>
        <dbReference type="Proteomes" id="UP000276260"/>
    </source>
</evidence>
<gene>
    <name evidence="4" type="ORF">EIK76_16525</name>
</gene>
<evidence type="ECO:0000256" key="2">
    <source>
        <dbReference type="PIRSR" id="PIRSR603782-1"/>
    </source>
</evidence>
<protein>
    <submittedName>
        <fullName evidence="4">SCO family protein</fullName>
    </submittedName>
</protein>
<dbReference type="PANTHER" id="PTHR12151">
    <property type="entry name" value="ELECTRON TRANSPORT PROTIN SCO1/SENC FAMILY MEMBER"/>
    <property type="match status" value="1"/>
</dbReference>
<evidence type="ECO:0000256" key="1">
    <source>
        <dbReference type="ARBA" id="ARBA00010996"/>
    </source>
</evidence>
<dbReference type="AlphaFoldDB" id="A0A3P3QCI6"/>
<proteinExistence type="inferred from homology"/>
<dbReference type="InterPro" id="IPR036249">
    <property type="entry name" value="Thioredoxin-like_sf"/>
</dbReference>
<dbReference type="OrthoDB" id="9790194at2"/>
<comment type="caution">
    <text evidence="4">The sequence shown here is derived from an EMBL/GenBank/DDBJ whole genome shotgun (WGS) entry which is preliminary data.</text>
</comment>
<dbReference type="CDD" id="cd02968">
    <property type="entry name" value="SCO"/>
    <property type="match status" value="1"/>
</dbReference>
<feature type="binding site" evidence="2">
    <location>
        <position position="75"/>
    </location>
    <ligand>
        <name>Cu cation</name>
        <dbReference type="ChEBI" id="CHEBI:23378"/>
    </ligand>
</feature>
<keyword evidence="5" id="KW-1185">Reference proteome</keyword>
<feature type="binding site" evidence="2">
    <location>
        <position position="165"/>
    </location>
    <ligand>
        <name>Cu cation</name>
        <dbReference type="ChEBI" id="CHEBI:23378"/>
    </ligand>
</feature>
<dbReference type="PANTHER" id="PTHR12151:SF25">
    <property type="entry name" value="LINALOOL DEHYDRATASE_ISOMERASE DOMAIN-CONTAINING PROTEIN"/>
    <property type="match status" value="1"/>
</dbReference>
<dbReference type="Gene3D" id="3.40.30.10">
    <property type="entry name" value="Glutaredoxin"/>
    <property type="match status" value="1"/>
</dbReference>
<keyword evidence="3" id="KW-1015">Disulfide bond</keyword>
<dbReference type="Proteomes" id="UP000276260">
    <property type="component" value="Unassembled WGS sequence"/>
</dbReference>
<reference evidence="4 5" key="1">
    <citation type="submission" date="2018-11" db="EMBL/GenBank/DDBJ databases">
        <title>Draft genome analysis of Rheinheimera mesophila isolated from an industrial waste site.</title>
        <authorList>
            <person name="Yu Q."/>
            <person name="Qi Y."/>
            <person name="Zhang H."/>
            <person name="Lu Y."/>
            <person name="Pu J."/>
        </authorList>
    </citation>
    <scope>NUCLEOTIDE SEQUENCE [LARGE SCALE GENOMIC DNA]</scope>
    <source>
        <strain evidence="4 5">IITR13</strain>
    </source>
</reference>
<accession>A0A3P3QCI6</accession>
<evidence type="ECO:0000313" key="4">
    <source>
        <dbReference type="EMBL" id="RRJ18824.1"/>
    </source>
</evidence>
<dbReference type="SUPFAM" id="SSF52833">
    <property type="entry name" value="Thioredoxin-like"/>
    <property type="match status" value="1"/>
</dbReference>
<keyword evidence="2" id="KW-0186">Copper</keyword>
<keyword evidence="2" id="KW-0479">Metal-binding</keyword>
<dbReference type="Pfam" id="PF02630">
    <property type="entry name" value="SCO1-SenC"/>
    <property type="match status" value="1"/>
</dbReference>
<sequence length="212" mass="23567">MQKWLWVVVAVLALAAGLRLSASFKSAPAEPVAALVYPTPRALTEFDLLDEQKQPVGLKDLQGHWTLVFVGYTHCPDICPMTMAKLAGMYQDLVKLTPDPLEIWFVSVDPKRDTPEQLAQYITYFKQAPIKARTADHKDLFPFIRQLGLMYAINEGKEERYTVDHSASIALLNPQGAVVAMFKPEMKPGAVPLINNQQFLADYPLVIAAASP</sequence>
<feature type="binding site" evidence="2">
    <location>
        <position position="79"/>
    </location>
    <ligand>
        <name>Cu cation</name>
        <dbReference type="ChEBI" id="CHEBI:23378"/>
    </ligand>
</feature>
<feature type="disulfide bond" description="Redox-active" evidence="3">
    <location>
        <begin position="75"/>
        <end position="79"/>
    </location>
</feature>
<organism evidence="4 5">
    <name type="scientific">Rheinheimera mesophila</name>
    <dbReference type="NCBI Taxonomy" id="1547515"/>
    <lineage>
        <taxon>Bacteria</taxon>
        <taxon>Pseudomonadati</taxon>
        <taxon>Pseudomonadota</taxon>
        <taxon>Gammaproteobacteria</taxon>
        <taxon>Chromatiales</taxon>
        <taxon>Chromatiaceae</taxon>
        <taxon>Rheinheimera</taxon>
    </lineage>
</organism>
<dbReference type="RefSeq" id="WP_046519793.1">
    <property type="nucleotide sequence ID" value="NZ_LAVS01000018.1"/>
</dbReference>